<dbReference type="HOGENOM" id="CLU_006332_9_1_0"/>
<dbReference type="PANTHER" id="PTHR42693">
    <property type="entry name" value="ARYLSULFATASE FAMILY MEMBER"/>
    <property type="match status" value="1"/>
</dbReference>
<dbReference type="PANTHER" id="PTHR42693:SF53">
    <property type="entry name" value="ENDO-4-O-SULFATASE"/>
    <property type="match status" value="1"/>
</dbReference>
<reference evidence="4" key="1">
    <citation type="submission" date="2006-10" db="EMBL/GenBank/DDBJ databases">
        <title>Complete sequence of Solibacter usitatus Ellin6076.</title>
        <authorList>
            <consortium name="US DOE Joint Genome Institute"/>
            <person name="Copeland A."/>
            <person name="Lucas S."/>
            <person name="Lapidus A."/>
            <person name="Barry K."/>
            <person name="Detter J.C."/>
            <person name="Glavina del Rio T."/>
            <person name="Hammon N."/>
            <person name="Israni S."/>
            <person name="Dalin E."/>
            <person name="Tice H."/>
            <person name="Pitluck S."/>
            <person name="Thompson L.S."/>
            <person name="Brettin T."/>
            <person name="Bruce D."/>
            <person name="Han C."/>
            <person name="Tapia R."/>
            <person name="Gilna P."/>
            <person name="Schmutz J."/>
            <person name="Larimer F."/>
            <person name="Land M."/>
            <person name="Hauser L."/>
            <person name="Kyrpides N."/>
            <person name="Mikhailova N."/>
            <person name="Janssen P.H."/>
            <person name="Kuske C.R."/>
            <person name="Richardson P."/>
        </authorList>
    </citation>
    <scope>NUCLEOTIDE SEQUENCE</scope>
    <source>
        <strain evidence="4">Ellin6076</strain>
    </source>
</reference>
<protein>
    <submittedName>
        <fullName evidence="4">Sulfatase</fullName>
    </submittedName>
</protein>
<name>Q01ZJ7_SOLUE</name>
<dbReference type="CDD" id="cd16033">
    <property type="entry name" value="sulfatase_like"/>
    <property type="match status" value="1"/>
</dbReference>
<dbReference type="AlphaFoldDB" id="Q01ZJ7"/>
<dbReference type="InterPro" id="IPR017850">
    <property type="entry name" value="Alkaline_phosphatase_core_sf"/>
</dbReference>
<dbReference type="eggNOG" id="COG3119">
    <property type="taxonomic scope" value="Bacteria"/>
</dbReference>
<dbReference type="OrthoDB" id="9762324at2"/>
<dbReference type="FunCoup" id="Q01ZJ7">
    <property type="interactions" value="235"/>
</dbReference>
<comment type="similarity">
    <text evidence="1">Belongs to the sulfatase family.</text>
</comment>
<sequence precursor="true">MSDTLNRRSFLASTAGLGAAAAQTPGPGVRPNILHIMTDQQQWATIAGRSGCRTPNIDRLASQGMLFERSYTPSAVCCPARAMLLSGAYHWHNGVYNQVHSPPSVHRDMNADVVLYSQRLREAGYRLGYTGKWHASYLRTPLDFGFHEIAGVAGCDPELLKKIDLNPDRVPRITEPLRTTQQRMMRWPGSEPFVMWGYREGPEESTPEYRIAEMASRMMKRFAKGEQPWHLEVHFVEPHDPYMPLKQYLDRYDPRSIPVPKSFADTFAGKPGLHRRESETWGKVTEDDVRQSRAHYYAYAEQLDAQIGRVLKALDETGQADRTLVAFTADHGDMVGAHRMWIKGWLPYEECYRVPMIVRWPGHVQAGSKSSKLVQTHDLGHTYLAAAGARSLPFPDGASLAPLFADPRRKDWRDDILCAYYGGEYLYTQRIAITDRFKYVFNGFDYDEMYDLERDPDEMRNVVADSEYARFTGDMQARMYELMARFHDPYGDSPEGTKGDRYCAARYLPRGKRIPA</sequence>
<feature type="domain" description="Sulfatase N-terminal" evidence="3">
    <location>
        <begin position="31"/>
        <end position="389"/>
    </location>
</feature>
<dbReference type="Gene3D" id="3.40.720.10">
    <property type="entry name" value="Alkaline Phosphatase, subunit A"/>
    <property type="match status" value="1"/>
</dbReference>
<accession>Q01ZJ7</accession>
<dbReference type="Pfam" id="PF00884">
    <property type="entry name" value="Sulfatase"/>
    <property type="match status" value="1"/>
</dbReference>
<gene>
    <name evidence="4" type="ordered locus">Acid_3951</name>
</gene>
<organism evidence="4">
    <name type="scientific">Solibacter usitatus (strain Ellin6076)</name>
    <dbReference type="NCBI Taxonomy" id="234267"/>
    <lineage>
        <taxon>Bacteria</taxon>
        <taxon>Pseudomonadati</taxon>
        <taxon>Acidobacteriota</taxon>
        <taxon>Terriglobia</taxon>
        <taxon>Bryobacterales</taxon>
        <taxon>Solibacteraceae</taxon>
        <taxon>Candidatus Solibacter</taxon>
    </lineage>
</organism>
<dbReference type="KEGG" id="sus:Acid_3951"/>
<evidence type="ECO:0000256" key="1">
    <source>
        <dbReference type="ARBA" id="ARBA00008779"/>
    </source>
</evidence>
<keyword evidence="2" id="KW-0378">Hydrolase</keyword>
<evidence type="ECO:0000313" key="4">
    <source>
        <dbReference type="EMBL" id="ABJ84918.1"/>
    </source>
</evidence>
<dbReference type="InterPro" id="IPR050738">
    <property type="entry name" value="Sulfatase"/>
</dbReference>
<dbReference type="STRING" id="234267.Acid_3951"/>
<evidence type="ECO:0000259" key="3">
    <source>
        <dbReference type="Pfam" id="PF00884"/>
    </source>
</evidence>
<proteinExistence type="inferred from homology"/>
<evidence type="ECO:0000256" key="2">
    <source>
        <dbReference type="ARBA" id="ARBA00022801"/>
    </source>
</evidence>
<dbReference type="PROSITE" id="PS51318">
    <property type="entry name" value="TAT"/>
    <property type="match status" value="1"/>
</dbReference>
<dbReference type="EMBL" id="CP000473">
    <property type="protein sequence ID" value="ABJ84918.1"/>
    <property type="molecule type" value="Genomic_DNA"/>
</dbReference>
<dbReference type="SUPFAM" id="SSF53649">
    <property type="entry name" value="Alkaline phosphatase-like"/>
    <property type="match status" value="1"/>
</dbReference>
<dbReference type="InParanoid" id="Q01ZJ7"/>
<dbReference type="InterPro" id="IPR006311">
    <property type="entry name" value="TAT_signal"/>
</dbReference>
<dbReference type="InterPro" id="IPR000917">
    <property type="entry name" value="Sulfatase_N"/>
</dbReference>
<dbReference type="GO" id="GO:0004065">
    <property type="term" value="F:arylsulfatase activity"/>
    <property type="evidence" value="ECO:0007669"/>
    <property type="project" value="TreeGrafter"/>
</dbReference>